<feature type="domain" description="Replication protein A 70 kDa DNA-binding subunit B/D first OB fold" evidence="7">
    <location>
        <begin position="34"/>
        <end position="119"/>
    </location>
</feature>
<dbReference type="Pfam" id="PF02721">
    <property type="entry name" value="DUF223"/>
    <property type="match status" value="1"/>
</dbReference>
<evidence type="ECO:0000256" key="3">
    <source>
        <dbReference type="ARBA" id="ARBA00022771"/>
    </source>
</evidence>
<name>A0A8X7UMP8_BRACI</name>
<dbReference type="InterPro" id="IPR003871">
    <property type="entry name" value="RFA1B/D_OB_1st"/>
</dbReference>
<dbReference type="InterPro" id="IPR047192">
    <property type="entry name" value="Euk_RPA1_DBD_C"/>
</dbReference>
<keyword evidence="10" id="KW-1185">Reference proteome</keyword>
<dbReference type="GO" id="GO:0008270">
    <property type="term" value="F:zinc ion binding"/>
    <property type="evidence" value="ECO:0007669"/>
    <property type="project" value="UniProtKB-KW"/>
</dbReference>
<dbReference type="Proteomes" id="UP000886595">
    <property type="component" value="Unassembled WGS sequence"/>
</dbReference>
<dbReference type="PANTHER" id="PTHR47165">
    <property type="entry name" value="OS03G0429900 PROTEIN"/>
    <property type="match status" value="1"/>
</dbReference>
<dbReference type="CDD" id="cd04480">
    <property type="entry name" value="RPA1_DBD_A_like"/>
    <property type="match status" value="1"/>
</dbReference>
<evidence type="ECO:0000313" key="9">
    <source>
        <dbReference type="EMBL" id="KAG2281646.1"/>
    </source>
</evidence>
<dbReference type="InterPro" id="IPR013955">
    <property type="entry name" value="Rep_factor-A_C"/>
</dbReference>
<evidence type="ECO:0000256" key="4">
    <source>
        <dbReference type="ARBA" id="ARBA00022833"/>
    </source>
</evidence>
<reference evidence="9 10" key="1">
    <citation type="submission" date="2020-02" db="EMBL/GenBank/DDBJ databases">
        <authorList>
            <person name="Ma Q."/>
            <person name="Huang Y."/>
            <person name="Song X."/>
            <person name="Pei D."/>
        </authorList>
    </citation>
    <scope>NUCLEOTIDE SEQUENCE [LARGE SCALE GENOMIC DNA]</scope>
    <source>
        <strain evidence="9">Sxm20200214</strain>
        <tissue evidence="9">Leaf</tissue>
    </source>
</reference>
<gene>
    <name evidence="9" type="ORF">Bca52824_052866</name>
</gene>
<dbReference type="OrthoDB" id="642880at2759"/>
<keyword evidence="5" id="KW-0238">DNA-binding</keyword>
<evidence type="ECO:0000256" key="2">
    <source>
        <dbReference type="ARBA" id="ARBA00022723"/>
    </source>
</evidence>
<dbReference type="Gene3D" id="2.40.50.140">
    <property type="entry name" value="Nucleic acid-binding proteins"/>
    <property type="match status" value="3"/>
</dbReference>
<evidence type="ECO:0000256" key="5">
    <source>
        <dbReference type="ARBA" id="ARBA00023125"/>
    </source>
</evidence>
<evidence type="ECO:0000313" key="10">
    <source>
        <dbReference type="Proteomes" id="UP000886595"/>
    </source>
</evidence>
<dbReference type="InterPro" id="IPR012340">
    <property type="entry name" value="NA-bd_OB-fold"/>
</dbReference>
<keyword evidence="4" id="KW-0862">Zinc</keyword>
<dbReference type="Pfam" id="PF08646">
    <property type="entry name" value="Rep_fac-A_C"/>
    <property type="match status" value="1"/>
</dbReference>
<accession>A0A8X7UMP8</accession>
<evidence type="ECO:0008006" key="11">
    <source>
        <dbReference type="Google" id="ProtNLM"/>
    </source>
</evidence>
<comment type="caution">
    <text evidence="9">The sequence shown here is derived from an EMBL/GenBank/DDBJ whole genome shotgun (WGS) entry which is preliminary data.</text>
</comment>
<feature type="region of interest" description="Disordered" evidence="6">
    <location>
        <begin position="471"/>
        <end position="502"/>
    </location>
</feature>
<dbReference type="AlphaFoldDB" id="A0A8X7UMP8"/>
<dbReference type="PANTHER" id="PTHR47165:SF4">
    <property type="entry name" value="OS03G0429900 PROTEIN"/>
    <property type="match status" value="1"/>
</dbReference>
<protein>
    <recommendedName>
        <fullName evidence="11">Replication factor A C-terminal domain-containing protein</fullName>
    </recommendedName>
</protein>
<comment type="similarity">
    <text evidence="1">Belongs to the replication factor A protein 1 family.</text>
</comment>
<proteinExistence type="inferred from homology"/>
<dbReference type="SUPFAM" id="SSF50249">
    <property type="entry name" value="Nucleic acid-binding proteins"/>
    <property type="match status" value="2"/>
</dbReference>
<organism evidence="9 10">
    <name type="scientific">Brassica carinata</name>
    <name type="common">Ethiopian mustard</name>
    <name type="synonym">Abyssinian cabbage</name>
    <dbReference type="NCBI Taxonomy" id="52824"/>
    <lineage>
        <taxon>Eukaryota</taxon>
        <taxon>Viridiplantae</taxon>
        <taxon>Streptophyta</taxon>
        <taxon>Embryophyta</taxon>
        <taxon>Tracheophyta</taxon>
        <taxon>Spermatophyta</taxon>
        <taxon>Magnoliopsida</taxon>
        <taxon>eudicotyledons</taxon>
        <taxon>Gunneridae</taxon>
        <taxon>Pentapetalae</taxon>
        <taxon>rosids</taxon>
        <taxon>malvids</taxon>
        <taxon>Brassicales</taxon>
        <taxon>Brassicaceae</taxon>
        <taxon>Brassiceae</taxon>
        <taxon>Brassica</taxon>
    </lineage>
</organism>
<dbReference type="EMBL" id="JAAMPC010000011">
    <property type="protein sequence ID" value="KAG2281646.1"/>
    <property type="molecule type" value="Genomic_DNA"/>
</dbReference>
<feature type="domain" description="Replication factor A C-terminal" evidence="8">
    <location>
        <begin position="302"/>
        <end position="446"/>
    </location>
</feature>
<evidence type="ECO:0000259" key="7">
    <source>
        <dbReference type="Pfam" id="PF02721"/>
    </source>
</evidence>
<sequence>MATKANGKSPVSSASEEKMMLFKDISLGPHETQLRFRLIHFWEAWNPIKKTIIGLEMILIDEQGTVIQGFISPGRIDKYLSEMKPGSVYKLDNFYGTSNKTNYRVSEHAVTVSFSWNSKLSVLHDSTTPFDEDRFRFRSYEDFAANCDLKGDLYDVVGHMKLVNGQSLIEPPVLDEVETAKKRHLLVHVQSHDGPVMKLYLWDQAARDFCKKFKTYENKPTVLLVTTVNAKSIGGTFALTSMSSTRVFMDYDVQPTRDYLGWLGSNPEIAEQLDAEVVTKREPMTIKELFSYIKQESAQEAFFECTATIDDVVHGSPWYYISCSGCHTKATKGPTSLMCGKCGKVNIVGVPQYRAKISVYDNSDQAVFVLLGDAGRELTGRHASELVSSYFEVNGDQGVEHEVPVPEALISTIGQRHKFCVKVTEHNLSGKARSLTVTKILSLDTSPATDAPEGIQNNASLEEAVGIANKESQTASSLGDEGSKRTCATAHPETAKRKKCGD</sequence>
<evidence type="ECO:0000259" key="8">
    <source>
        <dbReference type="Pfam" id="PF08646"/>
    </source>
</evidence>
<evidence type="ECO:0000256" key="1">
    <source>
        <dbReference type="ARBA" id="ARBA00005690"/>
    </source>
</evidence>
<keyword evidence="3" id="KW-0863">Zinc-finger</keyword>
<dbReference type="GO" id="GO:0003677">
    <property type="term" value="F:DNA binding"/>
    <property type="evidence" value="ECO:0007669"/>
    <property type="project" value="UniProtKB-KW"/>
</dbReference>
<evidence type="ECO:0000256" key="6">
    <source>
        <dbReference type="SAM" id="MobiDB-lite"/>
    </source>
</evidence>
<keyword evidence="2" id="KW-0479">Metal-binding</keyword>
<dbReference type="CDD" id="cd04476">
    <property type="entry name" value="RPA1_DBD_C"/>
    <property type="match status" value="1"/>
</dbReference>